<dbReference type="InterPro" id="IPR036584">
    <property type="entry name" value="FliS_sf"/>
</dbReference>
<sequence length="130" mass="15148">MVMNNAYQQYQQNSIMTASPEELTLMLYNGAIKFIKQGKIFIEQNNMEKANNSIIRAQDIISELNITLNMDYEISKNLRSLYTFILDRLMQANIKKDISILDEVLPLIEELRDTWQEAMKIAKKNKKAAK</sequence>
<dbReference type="NCBIfam" id="TIGR00208">
    <property type="entry name" value="fliS"/>
    <property type="match status" value="1"/>
</dbReference>
<evidence type="ECO:0000313" key="7">
    <source>
        <dbReference type="EMBL" id="RKD32340.1"/>
    </source>
</evidence>
<dbReference type="CDD" id="cd16098">
    <property type="entry name" value="FliS"/>
    <property type="match status" value="1"/>
</dbReference>
<dbReference type="AlphaFoldDB" id="A0A419T457"/>
<keyword evidence="5" id="KW-0143">Chaperone</keyword>
<dbReference type="SUPFAM" id="SSF101116">
    <property type="entry name" value="Flagellar export chaperone FliS"/>
    <property type="match status" value="1"/>
</dbReference>
<protein>
    <recommendedName>
        <fullName evidence="6">Flagellar secretion chaperone FliS</fullName>
    </recommendedName>
</protein>
<proteinExistence type="inferred from homology"/>
<keyword evidence="7" id="KW-0282">Flagellum</keyword>
<evidence type="ECO:0000256" key="4">
    <source>
        <dbReference type="ARBA" id="ARBA00022795"/>
    </source>
</evidence>
<evidence type="ECO:0000256" key="3">
    <source>
        <dbReference type="ARBA" id="ARBA00022490"/>
    </source>
</evidence>
<gene>
    <name evidence="7" type="ORF">BET03_03260</name>
</gene>
<dbReference type="EMBL" id="MCIB01000012">
    <property type="protein sequence ID" value="RKD32340.1"/>
    <property type="molecule type" value="Genomic_DNA"/>
</dbReference>
<dbReference type="RefSeq" id="WP_120168811.1">
    <property type="nucleotide sequence ID" value="NZ_MCIB01000012.1"/>
</dbReference>
<dbReference type="InterPro" id="IPR003713">
    <property type="entry name" value="FliS"/>
</dbReference>
<organism evidence="7 8">
    <name type="scientific">Thermohalobacter berrensis</name>
    <dbReference type="NCBI Taxonomy" id="99594"/>
    <lineage>
        <taxon>Bacteria</taxon>
        <taxon>Bacillati</taxon>
        <taxon>Bacillota</taxon>
        <taxon>Tissierellia</taxon>
        <taxon>Tissierellales</taxon>
        <taxon>Thermohalobacteraceae</taxon>
        <taxon>Thermohalobacter</taxon>
    </lineage>
</organism>
<dbReference type="PIRSF" id="PIRSF039090">
    <property type="entry name" value="Flis"/>
    <property type="match status" value="1"/>
</dbReference>
<name>A0A419T457_9FIRM</name>
<dbReference type="PANTHER" id="PTHR34773">
    <property type="entry name" value="FLAGELLAR SECRETION CHAPERONE FLIS"/>
    <property type="match status" value="1"/>
</dbReference>
<evidence type="ECO:0000256" key="5">
    <source>
        <dbReference type="ARBA" id="ARBA00023186"/>
    </source>
</evidence>
<dbReference type="Gene3D" id="1.20.120.340">
    <property type="entry name" value="Flagellar protein FliS"/>
    <property type="match status" value="1"/>
</dbReference>
<keyword evidence="3 6" id="KW-0963">Cytoplasm</keyword>
<dbReference type="Proteomes" id="UP000284177">
    <property type="component" value="Unassembled WGS sequence"/>
</dbReference>
<evidence type="ECO:0000256" key="2">
    <source>
        <dbReference type="ARBA" id="ARBA00008787"/>
    </source>
</evidence>
<comment type="subcellular location">
    <subcellularLocation>
        <location evidence="1 6">Cytoplasm</location>
        <location evidence="1 6">Cytosol</location>
    </subcellularLocation>
</comment>
<dbReference type="GO" id="GO:0044780">
    <property type="term" value="P:bacterial-type flagellum assembly"/>
    <property type="evidence" value="ECO:0007669"/>
    <property type="project" value="InterPro"/>
</dbReference>
<keyword evidence="8" id="KW-1185">Reference proteome</keyword>
<accession>A0A419T457</accession>
<keyword evidence="7" id="KW-0966">Cell projection</keyword>
<comment type="similarity">
    <text evidence="2 6">Belongs to the FliS family.</text>
</comment>
<evidence type="ECO:0000256" key="6">
    <source>
        <dbReference type="PIRNR" id="PIRNR039090"/>
    </source>
</evidence>
<evidence type="ECO:0000313" key="8">
    <source>
        <dbReference type="Proteomes" id="UP000284177"/>
    </source>
</evidence>
<dbReference type="OrthoDB" id="1524959at2"/>
<evidence type="ECO:0000256" key="1">
    <source>
        <dbReference type="ARBA" id="ARBA00004514"/>
    </source>
</evidence>
<dbReference type="PANTHER" id="PTHR34773:SF1">
    <property type="entry name" value="FLAGELLAR SECRETION CHAPERONE FLIS"/>
    <property type="match status" value="1"/>
</dbReference>
<dbReference type="GO" id="GO:0071973">
    <property type="term" value="P:bacterial-type flagellum-dependent cell motility"/>
    <property type="evidence" value="ECO:0007669"/>
    <property type="project" value="TreeGrafter"/>
</dbReference>
<comment type="caution">
    <text evidence="7">The sequence shown here is derived from an EMBL/GenBank/DDBJ whole genome shotgun (WGS) entry which is preliminary data.</text>
</comment>
<dbReference type="GO" id="GO:0005829">
    <property type="term" value="C:cytosol"/>
    <property type="evidence" value="ECO:0007669"/>
    <property type="project" value="UniProtKB-SubCell"/>
</dbReference>
<keyword evidence="4 6" id="KW-1005">Bacterial flagellum biogenesis</keyword>
<reference evidence="7 8" key="1">
    <citation type="submission" date="2016-08" db="EMBL/GenBank/DDBJ databases">
        <title>Novel Firmicutes and Novel Genomes.</title>
        <authorList>
            <person name="Poppleton D.I."/>
            <person name="Gribaldo S."/>
        </authorList>
    </citation>
    <scope>NUCLEOTIDE SEQUENCE [LARGE SCALE GENOMIC DNA]</scope>
    <source>
        <strain evidence="7 8">CTT3</strain>
    </source>
</reference>
<dbReference type="Pfam" id="PF02561">
    <property type="entry name" value="FliS"/>
    <property type="match status" value="1"/>
</dbReference>
<keyword evidence="7" id="KW-0969">Cilium</keyword>